<comment type="caution">
    <text evidence="1">The sequence shown here is derived from an EMBL/GenBank/DDBJ whole genome shotgun (WGS) entry which is preliminary data.</text>
</comment>
<evidence type="ECO:0000313" key="2">
    <source>
        <dbReference type="Proteomes" id="UP000309997"/>
    </source>
</evidence>
<keyword evidence="2" id="KW-1185">Reference proteome</keyword>
<organism evidence="1 2">
    <name type="scientific">Populus alba</name>
    <name type="common">White poplar</name>
    <dbReference type="NCBI Taxonomy" id="43335"/>
    <lineage>
        <taxon>Eukaryota</taxon>
        <taxon>Viridiplantae</taxon>
        <taxon>Streptophyta</taxon>
        <taxon>Embryophyta</taxon>
        <taxon>Tracheophyta</taxon>
        <taxon>Spermatophyta</taxon>
        <taxon>Magnoliopsida</taxon>
        <taxon>eudicotyledons</taxon>
        <taxon>Gunneridae</taxon>
        <taxon>Pentapetalae</taxon>
        <taxon>rosids</taxon>
        <taxon>fabids</taxon>
        <taxon>Malpighiales</taxon>
        <taxon>Salicaceae</taxon>
        <taxon>Saliceae</taxon>
        <taxon>Populus</taxon>
    </lineage>
</organism>
<reference evidence="1 2" key="1">
    <citation type="journal article" date="2024" name="Plant Biotechnol. J.">
        <title>Genome and CRISPR/Cas9 system of a widespread forest tree (Populus alba) in the world.</title>
        <authorList>
            <person name="Liu Y.J."/>
            <person name="Jiang P.F."/>
            <person name="Han X.M."/>
            <person name="Li X.Y."/>
            <person name="Wang H.M."/>
            <person name="Wang Y.J."/>
            <person name="Wang X.X."/>
            <person name="Zeng Q.Y."/>
        </authorList>
    </citation>
    <scope>NUCLEOTIDE SEQUENCE [LARGE SCALE GENOMIC DNA]</scope>
    <source>
        <strain evidence="2">cv. PAL-ZL1</strain>
    </source>
</reference>
<gene>
    <name evidence="1" type="ORF">D5086_024238</name>
</gene>
<name>A0ACC4B5K1_POPAL</name>
<protein>
    <submittedName>
        <fullName evidence="1">Uncharacterized protein</fullName>
    </submittedName>
</protein>
<dbReference type="Proteomes" id="UP000309997">
    <property type="component" value="Unassembled WGS sequence"/>
</dbReference>
<dbReference type="EMBL" id="RCHU02000013">
    <property type="protein sequence ID" value="KAL3573625.1"/>
    <property type="molecule type" value="Genomic_DNA"/>
</dbReference>
<evidence type="ECO:0000313" key="1">
    <source>
        <dbReference type="EMBL" id="KAL3573625.1"/>
    </source>
</evidence>
<proteinExistence type="predicted"/>
<sequence>MTSMFDEGCFVHERISSTGLDVCSSTVEGIKYEVLDGNGTTTELPQTEAMVGLSDSFSWTIVTPPLRNLLGLHSGILIAFEKQDGSHNGGAFRGSISVNEFGAVSVVEVGSGGEKGKPTQLSIPAGFEITSQCCKEESFEVGYEERDDVFKEQFDKGVREVGVVPEDGETFTGPGCMRNINSLLIIEEFGRRLETSEFEGEAIVLALIRR</sequence>
<accession>A0ACC4B5K1</accession>